<dbReference type="InterPro" id="IPR000917">
    <property type="entry name" value="Sulfatase_N"/>
</dbReference>
<proteinExistence type="inferred from homology"/>
<comment type="caution">
    <text evidence="4">The sequence shown here is derived from an EMBL/GenBank/DDBJ whole genome shotgun (WGS) entry which is preliminary data.</text>
</comment>
<feature type="domain" description="Sulfatase N-terminal" evidence="3">
    <location>
        <begin position="149"/>
        <end position="427"/>
    </location>
</feature>
<evidence type="ECO:0000259" key="3">
    <source>
        <dbReference type="Pfam" id="PF00884"/>
    </source>
</evidence>
<sequence>MIPHNWVFAALAAFNVLVSSTDARPNILVFFPDELRFDWVNNGTDTDFLQTPNIDSIRERGLHFKRAITASPVCGPSRACFAAASHYEEVGVLTNRYNFPINRMTTYYKLLQEAGYHTMAVGKLDLNKNDTLNSFGGGRYNFPINRMTTYYKLLQEAGYHTMAVGKLDLNKNDTLNSFGWNHDGNLHAAEWGFSDMVNCVGVFESYFLSEPYPNGSYVEPYTDYLLEHNATDIFLNDTHARTDGGNTKIGDPRFYKDTYPNPLPDNLYNDNWVADQALRLLSEKPDDKEWFMIVNWNGPHYPMSITKSMYGRMQNRTFPQPIDYTGNFTADMHNRTRADYAAMIENIDSHIGRILSAVNLSETLVVFASDHGEMLGDRGLWAKDVPFQPSVNVPLVIAGDVVNASVQGTSTNAGVSLIDLARTFLDVGEVKNVPAQMSEAYSFRSLLEGVPHEKRVLRSALGTWKLWFDGRYKYVIGYSDDEPMLFDVETDPHERTNLLLSTNSTELAHYATIIQWLLGKGEVVE</sequence>
<dbReference type="PANTHER" id="PTHR42693:SF33">
    <property type="entry name" value="ARYLSULFATASE"/>
    <property type="match status" value="1"/>
</dbReference>
<dbReference type="EMBL" id="NBNE01003861">
    <property type="protein sequence ID" value="OWZ06680.1"/>
    <property type="molecule type" value="Genomic_DNA"/>
</dbReference>
<evidence type="ECO:0000256" key="1">
    <source>
        <dbReference type="ARBA" id="ARBA00008779"/>
    </source>
</evidence>
<accession>A0A225VQ71</accession>
<dbReference type="SUPFAM" id="SSF53649">
    <property type="entry name" value="Alkaline phosphatase-like"/>
    <property type="match status" value="2"/>
</dbReference>
<dbReference type="InterPro" id="IPR050738">
    <property type="entry name" value="Sulfatase"/>
</dbReference>
<dbReference type="AlphaFoldDB" id="A0A225VQ71"/>
<keyword evidence="2" id="KW-0732">Signal</keyword>
<organism evidence="4 5">
    <name type="scientific">Phytophthora megakarya</name>
    <dbReference type="NCBI Taxonomy" id="4795"/>
    <lineage>
        <taxon>Eukaryota</taxon>
        <taxon>Sar</taxon>
        <taxon>Stramenopiles</taxon>
        <taxon>Oomycota</taxon>
        <taxon>Peronosporomycetes</taxon>
        <taxon>Peronosporales</taxon>
        <taxon>Peronosporaceae</taxon>
        <taxon>Phytophthora</taxon>
    </lineage>
</organism>
<name>A0A225VQ71_9STRA</name>
<dbReference type="Gene3D" id="3.40.720.10">
    <property type="entry name" value="Alkaline Phosphatase, subunit A"/>
    <property type="match status" value="2"/>
</dbReference>
<evidence type="ECO:0000256" key="2">
    <source>
        <dbReference type="SAM" id="SignalP"/>
    </source>
</evidence>
<dbReference type="Pfam" id="PF00884">
    <property type="entry name" value="Sulfatase"/>
    <property type="match status" value="2"/>
</dbReference>
<feature type="chain" id="PRO_5012195042" description="Sulfatase N-terminal domain-containing protein" evidence="2">
    <location>
        <begin position="24"/>
        <end position="525"/>
    </location>
</feature>
<dbReference type="Proteomes" id="UP000198211">
    <property type="component" value="Unassembled WGS sequence"/>
</dbReference>
<evidence type="ECO:0000313" key="4">
    <source>
        <dbReference type="EMBL" id="OWZ06680.1"/>
    </source>
</evidence>
<gene>
    <name evidence="4" type="ORF">PHMEG_00021036</name>
</gene>
<evidence type="ECO:0000313" key="5">
    <source>
        <dbReference type="Proteomes" id="UP000198211"/>
    </source>
</evidence>
<comment type="similarity">
    <text evidence="1">Belongs to the sulfatase family.</text>
</comment>
<feature type="signal peptide" evidence="2">
    <location>
        <begin position="1"/>
        <end position="23"/>
    </location>
</feature>
<feature type="domain" description="Sulfatase N-terminal" evidence="3">
    <location>
        <begin position="25"/>
        <end position="130"/>
    </location>
</feature>
<reference evidence="5" key="1">
    <citation type="submission" date="2017-03" db="EMBL/GenBank/DDBJ databases">
        <title>Phytopthora megakarya and P. palmivora, two closely related causual agents of cacao black pod achieved similar genome size and gene model numbers by different mechanisms.</title>
        <authorList>
            <person name="Ali S."/>
            <person name="Shao J."/>
            <person name="Larry D.J."/>
            <person name="Kronmiller B."/>
            <person name="Shen D."/>
            <person name="Strem M.D."/>
            <person name="Melnick R.L."/>
            <person name="Guiltinan M.J."/>
            <person name="Tyler B.M."/>
            <person name="Meinhardt L.W."/>
            <person name="Bailey B.A."/>
        </authorList>
    </citation>
    <scope>NUCLEOTIDE SEQUENCE [LARGE SCALE GENOMIC DNA]</scope>
    <source>
        <strain evidence="5">zdho120</strain>
    </source>
</reference>
<protein>
    <recommendedName>
        <fullName evidence="3">Sulfatase N-terminal domain-containing protein</fullName>
    </recommendedName>
</protein>
<keyword evidence="5" id="KW-1185">Reference proteome</keyword>
<dbReference type="GO" id="GO:0004065">
    <property type="term" value="F:arylsulfatase activity"/>
    <property type="evidence" value="ECO:0007669"/>
    <property type="project" value="TreeGrafter"/>
</dbReference>
<dbReference type="InterPro" id="IPR017850">
    <property type="entry name" value="Alkaline_phosphatase_core_sf"/>
</dbReference>
<dbReference type="OrthoDB" id="96314at2759"/>
<dbReference type="PANTHER" id="PTHR42693">
    <property type="entry name" value="ARYLSULFATASE FAMILY MEMBER"/>
    <property type="match status" value="1"/>
</dbReference>
<dbReference type="STRING" id="4795.A0A225VQ71"/>